<protein>
    <submittedName>
        <fullName evidence="1">Uncharacterized protein</fullName>
    </submittedName>
</protein>
<dbReference type="EMBL" id="FNTJ01000003">
    <property type="protein sequence ID" value="SED38037.1"/>
    <property type="molecule type" value="Genomic_DNA"/>
</dbReference>
<dbReference type="RefSeq" id="WP_092320961.1">
    <property type="nucleotide sequence ID" value="NZ_FNTJ01000003.1"/>
</dbReference>
<keyword evidence="2" id="KW-1185">Reference proteome</keyword>
<dbReference type="Proteomes" id="UP000198982">
    <property type="component" value="Unassembled WGS sequence"/>
</dbReference>
<name>A0A1H5A700_9PSED</name>
<evidence type="ECO:0000313" key="2">
    <source>
        <dbReference type="Proteomes" id="UP000198982"/>
    </source>
</evidence>
<organism evidence="1 2">
    <name type="scientific">Pseudomonas saponiphila</name>
    <dbReference type="NCBI Taxonomy" id="556534"/>
    <lineage>
        <taxon>Bacteria</taxon>
        <taxon>Pseudomonadati</taxon>
        <taxon>Pseudomonadota</taxon>
        <taxon>Gammaproteobacteria</taxon>
        <taxon>Pseudomonadales</taxon>
        <taxon>Pseudomonadaceae</taxon>
        <taxon>Pseudomonas</taxon>
    </lineage>
</organism>
<gene>
    <name evidence="1" type="ORF">SAMN05216178_7012</name>
</gene>
<sequence>MEKQTVFFTMVQHPIKGWMRVGKPYPSRAAAKEWLPVVRGSWRGFRAKVAQCTVRFEGGKVSEKSRQILDTKFNMDVEITKSGTDSLAATPAP</sequence>
<accession>A0A1H5A700</accession>
<dbReference type="AlphaFoldDB" id="A0A1H5A700"/>
<proteinExistence type="predicted"/>
<evidence type="ECO:0000313" key="1">
    <source>
        <dbReference type="EMBL" id="SED38037.1"/>
    </source>
</evidence>
<reference evidence="2" key="1">
    <citation type="submission" date="2016-10" db="EMBL/GenBank/DDBJ databases">
        <authorList>
            <person name="Varghese N."/>
            <person name="Submissions S."/>
        </authorList>
    </citation>
    <scope>NUCLEOTIDE SEQUENCE [LARGE SCALE GENOMIC DNA]</scope>
    <source>
        <strain evidence="2">DSM 9751</strain>
    </source>
</reference>